<proteinExistence type="predicted"/>
<evidence type="ECO:0000313" key="12">
    <source>
        <dbReference type="Proteomes" id="UP000050417"/>
    </source>
</evidence>
<protein>
    <recommendedName>
        <fullName evidence="13">Glycosyltransferase RgtA/B/C/D-like domain-containing protein</fullName>
    </recommendedName>
</protein>
<keyword evidence="3" id="KW-0337">GPI-anchor biosynthesis</keyword>
<feature type="transmembrane region" description="Helical" evidence="10">
    <location>
        <begin position="316"/>
        <end position="337"/>
    </location>
</feature>
<evidence type="ECO:0000256" key="10">
    <source>
        <dbReference type="SAM" id="Phobius"/>
    </source>
</evidence>
<comment type="subcellular location">
    <subcellularLocation>
        <location evidence="1">Endoplasmic reticulum membrane</location>
        <topology evidence="1">Multi-pass membrane protein</topology>
    </subcellularLocation>
</comment>
<dbReference type="PANTHER" id="PTHR12468:SF2">
    <property type="entry name" value="GPI MANNOSYLTRANSFERASE 2"/>
    <property type="match status" value="1"/>
</dbReference>
<dbReference type="EMBL" id="LGCL01000015">
    <property type="protein sequence ID" value="KPL79036.1"/>
    <property type="molecule type" value="Genomic_DNA"/>
</dbReference>
<keyword evidence="8 10" id="KW-1133">Transmembrane helix</keyword>
<keyword evidence="7" id="KW-0256">Endoplasmic reticulum</keyword>
<feature type="transmembrane region" description="Helical" evidence="10">
    <location>
        <begin position="344"/>
        <end position="361"/>
    </location>
</feature>
<dbReference type="STRING" id="1134406.ADN00_03865"/>
<evidence type="ECO:0000256" key="2">
    <source>
        <dbReference type="ARBA" id="ARBA00004687"/>
    </source>
</evidence>
<dbReference type="Pfam" id="PF04188">
    <property type="entry name" value="Mannosyl_trans2"/>
    <property type="match status" value="1"/>
</dbReference>
<feature type="transmembrane region" description="Helical" evidence="10">
    <location>
        <begin position="132"/>
        <end position="155"/>
    </location>
</feature>
<evidence type="ECO:0000256" key="9">
    <source>
        <dbReference type="ARBA" id="ARBA00023136"/>
    </source>
</evidence>
<keyword evidence="9 10" id="KW-0472">Membrane</keyword>
<evidence type="ECO:0000256" key="4">
    <source>
        <dbReference type="ARBA" id="ARBA00022676"/>
    </source>
</evidence>
<dbReference type="GO" id="GO:0004376">
    <property type="term" value="F:GPI mannosyltransferase activity"/>
    <property type="evidence" value="ECO:0007669"/>
    <property type="project" value="InterPro"/>
</dbReference>
<keyword evidence="4" id="KW-0328">Glycosyltransferase</keyword>
<accession>A0A0P6XAB8</accession>
<dbReference type="Proteomes" id="UP000050417">
    <property type="component" value="Unassembled WGS sequence"/>
</dbReference>
<evidence type="ECO:0000256" key="8">
    <source>
        <dbReference type="ARBA" id="ARBA00022989"/>
    </source>
</evidence>
<dbReference type="GO" id="GO:0016020">
    <property type="term" value="C:membrane"/>
    <property type="evidence" value="ECO:0007669"/>
    <property type="project" value="GOC"/>
</dbReference>
<feature type="transmembrane region" description="Helical" evidence="10">
    <location>
        <begin position="208"/>
        <end position="234"/>
    </location>
</feature>
<comment type="caution">
    <text evidence="11">The sequence shown here is derived from an EMBL/GenBank/DDBJ whole genome shotgun (WGS) entry which is preliminary data.</text>
</comment>
<evidence type="ECO:0008006" key="13">
    <source>
        <dbReference type="Google" id="ProtNLM"/>
    </source>
</evidence>
<dbReference type="GO" id="GO:0006506">
    <property type="term" value="P:GPI anchor biosynthetic process"/>
    <property type="evidence" value="ECO:0007669"/>
    <property type="project" value="UniProtKB-UniPathway"/>
</dbReference>
<evidence type="ECO:0000313" key="11">
    <source>
        <dbReference type="EMBL" id="KPL79036.1"/>
    </source>
</evidence>
<dbReference type="OrthoDB" id="155372at2"/>
<dbReference type="InterPro" id="IPR007315">
    <property type="entry name" value="PIG-V/Gpi18"/>
</dbReference>
<reference evidence="11 12" key="1">
    <citation type="submission" date="2015-07" db="EMBL/GenBank/DDBJ databases">
        <title>Genome sequence of Ornatilinea apprima DSM 23815.</title>
        <authorList>
            <person name="Hemp J."/>
            <person name="Ward L.M."/>
            <person name="Pace L.A."/>
            <person name="Fischer W.W."/>
        </authorList>
    </citation>
    <scope>NUCLEOTIDE SEQUENCE [LARGE SCALE GENOMIC DNA]</scope>
    <source>
        <strain evidence="11 12">P3M-1</strain>
    </source>
</reference>
<dbReference type="GO" id="GO:0000009">
    <property type="term" value="F:alpha-1,6-mannosyltransferase activity"/>
    <property type="evidence" value="ECO:0007669"/>
    <property type="project" value="InterPro"/>
</dbReference>
<keyword evidence="5" id="KW-0808">Transferase</keyword>
<sequence length="413" mass="45869">MKKNKENDLILLAAIWALWSLLVIGYQAVADWRLELKRPDSVLMWTANETGKNSQDDKAYLVEPFLNHQVSWDSEFYLSMATAGYDDPLVRTIKDPQNKGELLSMSYAFFPLYGWVMRVARVPLLALGLTPIVASTLAGVLVSLLGTLGAMIALYDLAQPLLEREGSLRAVYYMLIFPSAFFLAQVYTEGLFMGLSFGCMALARRDKWLPAGLLAAAATLTRPLGGLVVIPLAYRWWQAAPWNDETRDQPVWEMAVKSVGVALPVIAFLAWRASELGRNFFILEDQFFGRHFLAIGATISAWVGAFESVLKGNSQAAVYYALEVGSLLLGLVACGLFFRREKDLALYSLAVILLSLFSGAAQGMARYVLAAPVIFLCLGQWGRSRVFDRVWTFASVLLFGLSAMLFSFDFWVG</sequence>
<gene>
    <name evidence="11" type="ORF">ADN00_03865</name>
</gene>
<evidence type="ECO:0000256" key="7">
    <source>
        <dbReference type="ARBA" id="ARBA00022824"/>
    </source>
</evidence>
<evidence type="ECO:0000256" key="6">
    <source>
        <dbReference type="ARBA" id="ARBA00022692"/>
    </source>
</evidence>
<comment type="pathway">
    <text evidence="2">Glycolipid biosynthesis; glycosylphosphatidylinositol-anchor biosynthesis.</text>
</comment>
<dbReference type="AlphaFoldDB" id="A0A0P6XAB8"/>
<name>A0A0P6XAB8_9CHLR</name>
<dbReference type="RefSeq" id="WP_075061649.1">
    <property type="nucleotide sequence ID" value="NZ_LGCL01000015.1"/>
</dbReference>
<dbReference type="PANTHER" id="PTHR12468">
    <property type="entry name" value="GPI MANNOSYLTRANSFERASE 2"/>
    <property type="match status" value="1"/>
</dbReference>
<keyword evidence="6 10" id="KW-0812">Transmembrane</keyword>
<feature type="transmembrane region" description="Helical" evidence="10">
    <location>
        <begin position="170"/>
        <end position="187"/>
    </location>
</feature>
<evidence type="ECO:0000256" key="3">
    <source>
        <dbReference type="ARBA" id="ARBA00022502"/>
    </source>
</evidence>
<dbReference type="UniPathway" id="UPA00196"/>
<evidence type="ECO:0000256" key="1">
    <source>
        <dbReference type="ARBA" id="ARBA00004477"/>
    </source>
</evidence>
<organism evidence="11 12">
    <name type="scientific">Ornatilinea apprima</name>
    <dbReference type="NCBI Taxonomy" id="1134406"/>
    <lineage>
        <taxon>Bacteria</taxon>
        <taxon>Bacillati</taxon>
        <taxon>Chloroflexota</taxon>
        <taxon>Anaerolineae</taxon>
        <taxon>Anaerolineales</taxon>
        <taxon>Anaerolineaceae</taxon>
        <taxon>Ornatilinea</taxon>
    </lineage>
</organism>
<feature type="transmembrane region" description="Helical" evidence="10">
    <location>
        <begin position="292"/>
        <end position="310"/>
    </location>
</feature>
<feature type="transmembrane region" description="Helical" evidence="10">
    <location>
        <begin position="9"/>
        <end position="29"/>
    </location>
</feature>
<feature type="transmembrane region" description="Helical" evidence="10">
    <location>
        <begin position="390"/>
        <end position="412"/>
    </location>
</feature>
<dbReference type="GO" id="GO:0031501">
    <property type="term" value="C:mannosyltransferase complex"/>
    <property type="evidence" value="ECO:0007669"/>
    <property type="project" value="TreeGrafter"/>
</dbReference>
<evidence type="ECO:0000256" key="5">
    <source>
        <dbReference type="ARBA" id="ARBA00022679"/>
    </source>
</evidence>
<keyword evidence="12" id="KW-1185">Reference proteome</keyword>
<feature type="transmembrane region" description="Helical" evidence="10">
    <location>
        <begin position="102"/>
        <end position="120"/>
    </location>
</feature>